<evidence type="ECO:0000313" key="9">
    <source>
        <dbReference type="Proteomes" id="UP000261212"/>
    </source>
</evidence>
<dbReference type="GO" id="GO:0003824">
    <property type="term" value="F:catalytic activity"/>
    <property type="evidence" value="ECO:0007669"/>
    <property type="project" value="InterPro"/>
</dbReference>
<dbReference type="RefSeq" id="WP_117531292.1">
    <property type="nucleotide sequence ID" value="NZ_QUSM01000002.1"/>
</dbReference>
<dbReference type="Pfam" id="PF04055">
    <property type="entry name" value="Radical_SAM"/>
    <property type="match status" value="1"/>
</dbReference>
<comment type="cofactor">
    <cofactor evidence="1">
        <name>[4Fe-4S] cluster</name>
        <dbReference type="ChEBI" id="CHEBI:49883"/>
    </cofactor>
</comment>
<dbReference type="SFLD" id="SFLDG01091">
    <property type="entry name" value="uncharacterized_CHP01210-like"/>
    <property type="match status" value="1"/>
</dbReference>
<name>A0A3E3E0Q6_9FIRM</name>
<reference evidence="8 9" key="1">
    <citation type="submission" date="2018-08" db="EMBL/GenBank/DDBJ databases">
        <title>A genome reference for cultivated species of the human gut microbiota.</title>
        <authorList>
            <person name="Zou Y."/>
            <person name="Xue W."/>
            <person name="Luo G."/>
        </authorList>
    </citation>
    <scope>NUCLEOTIDE SEQUENCE [LARGE SCALE GENOMIC DNA]</scope>
    <source>
        <strain evidence="8 9">AM25-6</strain>
    </source>
</reference>
<dbReference type="EMBL" id="QUSM01000002">
    <property type="protein sequence ID" value="RGD75130.1"/>
    <property type="molecule type" value="Genomic_DNA"/>
</dbReference>
<dbReference type="PROSITE" id="PS51918">
    <property type="entry name" value="RADICAL_SAM"/>
    <property type="match status" value="1"/>
</dbReference>
<dbReference type="NCBIfam" id="TIGR01212">
    <property type="entry name" value="TIGR01212 family radical SAM protein"/>
    <property type="match status" value="1"/>
</dbReference>
<dbReference type="Proteomes" id="UP000261212">
    <property type="component" value="Unassembled WGS sequence"/>
</dbReference>
<dbReference type="SMART" id="SM00729">
    <property type="entry name" value="Elp3"/>
    <property type="match status" value="1"/>
</dbReference>
<feature type="domain" description="Radical SAM core" evidence="7">
    <location>
        <begin position="19"/>
        <end position="252"/>
    </location>
</feature>
<dbReference type="GO" id="GO:0046872">
    <property type="term" value="F:metal ion binding"/>
    <property type="evidence" value="ECO:0007669"/>
    <property type="project" value="UniProtKB-KW"/>
</dbReference>
<dbReference type="Gene3D" id="3.80.30.20">
    <property type="entry name" value="tm_1862 like domain"/>
    <property type="match status" value="1"/>
</dbReference>
<dbReference type="InterPro" id="IPR058240">
    <property type="entry name" value="rSAM_sf"/>
</dbReference>
<dbReference type="InterPro" id="IPR007197">
    <property type="entry name" value="rSAM"/>
</dbReference>
<dbReference type="PANTHER" id="PTHR11135">
    <property type="entry name" value="HISTONE ACETYLTRANSFERASE-RELATED"/>
    <property type="match status" value="1"/>
</dbReference>
<evidence type="ECO:0000256" key="2">
    <source>
        <dbReference type="ARBA" id="ARBA00022485"/>
    </source>
</evidence>
<keyword evidence="6" id="KW-0411">Iron-sulfur</keyword>
<evidence type="ECO:0000256" key="1">
    <source>
        <dbReference type="ARBA" id="ARBA00001966"/>
    </source>
</evidence>
<dbReference type="InterPro" id="IPR006638">
    <property type="entry name" value="Elp3/MiaA/NifB-like_rSAM"/>
</dbReference>
<keyword evidence="4" id="KW-0479">Metal-binding</keyword>
<dbReference type="SFLD" id="SFLDS00029">
    <property type="entry name" value="Radical_SAM"/>
    <property type="match status" value="1"/>
</dbReference>
<dbReference type="SUPFAM" id="SSF102114">
    <property type="entry name" value="Radical SAM enzymes"/>
    <property type="match status" value="1"/>
</dbReference>
<dbReference type="InterPro" id="IPR032432">
    <property type="entry name" value="Radical_SAM_C"/>
</dbReference>
<dbReference type="GO" id="GO:0051539">
    <property type="term" value="F:4 iron, 4 sulfur cluster binding"/>
    <property type="evidence" value="ECO:0007669"/>
    <property type="project" value="UniProtKB-KW"/>
</dbReference>
<dbReference type="AlphaFoldDB" id="A0A3E3E0Q6"/>
<dbReference type="SFLD" id="SFLDG01086">
    <property type="entry name" value="elongater_protein-like"/>
    <property type="match status" value="1"/>
</dbReference>
<proteinExistence type="predicted"/>
<evidence type="ECO:0000256" key="3">
    <source>
        <dbReference type="ARBA" id="ARBA00022691"/>
    </source>
</evidence>
<organism evidence="8 9">
    <name type="scientific">Anaerofustis stercorihominis</name>
    <dbReference type="NCBI Taxonomy" id="214853"/>
    <lineage>
        <taxon>Bacteria</taxon>
        <taxon>Bacillati</taxon>
        <taxon>Bacillota</taxon>
        <taxon>Clostridia</taxon>
        <taxon>Eubacteriales</taxon>
        <taxon>Eubacteriaceae</taxon>
        <taxon>Anaerofustis</taxon>
    </lineage>
</organism>
<evidence type="ECO:0000256" key="4">
    <source>
        <dbReference type="ARBA" id="ARBA00022723"/>
    </source>
</evidence>
<evidence type="ECO:0000313" key="8">
    <source>
        <dbReference type="EMBL" id="RGD75130.1"/>
    </source>
</evidence>
<keyword evidence="5" id="KW-0408">Iron</keyword>
<dbReference type="InterPro" id="IPR005911">
    <property type="entry name" value="YhcC-like"/>
</dbReference>
<dbReference type="CDD" id="cd01335">
    <property type="entry name" value="Radical_SAM"/>
    <property type="match status" value="1"/>
</dbReference>
<dbReference type="PANTHER" id="PTHR11135:SF1">
    <property type="entry name" value="PROTEIN YHCC"/>
    <property type="match status" value="1"/>
</dbReference>
<protein>
    <submittedName>
        <fullName evidence="8">TIGR01212 family radical SAM protein</fullName>
    </submittedName>
</protein>
<keyword evidence="2" id="KW-0004">4Fe-4S</keyword>
<dbReference type="InterPro" id="IPR039661">
    <property type="entry name" value="ELP3"/>
</dbReference>
<evidence type="ECO:0000256" key="6">
    <source>
        <dbReference type="ARBA" id="ARBA00023014"/>
    </source>
</evidence>
<evidence type="ECO:0000256" key="5">
    <source>
        <dbReference type="ARBA" id="ARBA00023004"/>
    </source>
</evidence>
<keyword evidence="3" id="KW-0949">S-adenosyl-L-methionine</keyword>
<gene>
    <name evidence="8" type="ORF">DW687_02060</name>
</gene>
<sequence>MKNWNGKPYYSLDYMLKERFNKKIYKVALNGGMTCPNRDGKIDTRGCIFCSKGGSGDFAGKGIDDITTQINNQAEILREKTNASNFIAYFQAYTNTYAPTDYLRKIYTEALSHPNIVALSIATRPDCLDKEALDLLEELNNIKPIWIELGLQTINEKTAEYIRRGYPLSCFDSAVKKLRKRGIEVIVHTILGLPGETRKDILETIHYLNNKDIQGIKLQLLHVLKDTDLAKEYELNKFEVYTMEEYIDTVIDCVEHLSNNIVIHRITGDGPKKILIAPLWSGNKKSVLNSLHHEFKVRQAYQGKKCKQK</sequence>
<comment type="caution">
    <text evidence="8">The sequence shown here is derived from an EMBL/GenBank/DDBJ whole genome shotgun (WGS) entry which is preliminary data.</text>
</comment>
<accession>A0A3E3E0Q6</accession>
<dbReference type="InterPro" id="IPR023404">
    <property type="entry name" value="rSAM_horseshoe"/>
</dbReference>
<dbReference type="Pfam" id="PF16199">
    <property type="entry name" value="Radical_SAM_C"/>
    <property type="match status" value="1"/>
</dbReference>
<evidence type="ECO:0000259" key="7">
    <source>
        <dbReference type="PROSITE" id="PS51918"/>
    </source>
</evidence>